<keyword evidence="4" id="KW-1185">Reference proteome</keyword>
<dbReference type="RefSeq" id="WP_379270638.1">
    <property type="nucleotide sequence ID" value="NZ_JBHUGT010000044.1"/>
</dbReference>
<accession>A0ABW5QV48</accession>
<evidence type="ECO:0000259" key="2">
    <source>
        <dbReference type="Pfam" id="PF08327"/>
    </source>
</evidence>
<dbReference type="InterPro" id="IPR013538">
    <property type="entry name" value="ASHA1/2-like_C"/>
</dbReference>
<protein>
    <submittedName>
        <fullName evidence="3">SRPBCC domain-containing protein</fullName>
    </submittedName>
</protein>
<reference evidence="4" key="1">
    <citation type="journal article" date="2019" name="Int. J. Syst. Evol. Microbiol.">
        <title>The Global Catalogue of Microorganisms (GCM) 10K type strain sequencing project: providing services to taxonomists for standard genome sequencing and annotation.</title>
        <authorList>
            <consortium name="The Broad Institute Genomics Platform"/>
            <consortium name="The Broad Institute Genome Sequencing Center for Infectious Disease"/>
            <person name="Wu L."/>
            <person name="Ma J."/>
        </authorList>
    </citation>
    <scope>NUCLEOTIDE SEQUENCE [LARGE SCALE GENOMIC DNA]</scope>
    <source>
        <strain evidence="4">TISTR 1827</strain>
    </source>
</reference>
<dbReference type="Gene3D" id="3.30.530.20">
    <property type="match status" value="1"/>
</dbReference>
<sequence>MRKKLLSRRKKAQSPITAKTEGHILYLERKFDAPRELVYEAYTKAEHLARWWGPAGWTVPVCKVELHPGGSWHYCMESPDGTVKSWGKAIYREINEPEQLVYNDYFSDEEGHIDPEAPGLLITLGFHEEDGATKVVNRAEYASPEALRNSLNMVVAGMNQTWERLADYLQSIQSK</sequence>
<feature type="domain" description="Activator of Hsp90 ATPase homologue 1/2-like C-terminal" evidence="2">
    <location>
        <begin position="32"/>
        <end position="170"/>
    </location>
</feature>
<comment type="caution">
    <text evidence="3">The sequence shown here is derived from an EMBL/GenBank/DDBJ whole genome shotgun (WGS) entry which is preliminary data.</text>
</comment>
<organism evidence="3 4">
    <name type="scientific">Paenibacillus thailandensis</name>
    <dbReference type="NCBI Taxonomy" id="393250"/>
    <lineage>
        <taxon>Bacteria</taxon>
        <taxon>Bacillati</taxon>
        <taxon>Bacillota</taxon>
        <taxon>Bacilli</taxon>
        <taxon>Bacillales</taxon>
        <taxon>Paenibacillaceae</taxon>
        <taxon>Paenibacillus</taxon>
    </lineage>
</organism>
<dbReference type="EMBL" id="JBHUMY010000006">
    <property type="protein sequence ID" value="MFD2659965.1"/>
    <property type="molecule type" value="Genomic_DNA"/>
</dbReference>
<evidence type="ECO:0000313" key="4">
    <source>
        <dbReference type="Proteomes" id="UP001597493"/>
    </source>
</evidence>
<evidence type="ECO:0000256" key="1">
    <source>
        <dbReference type="ARBA" id="ARBA00006817"/>
    </source>
</evidence>
<gene>
    <name evidence="3" type="ORF">ACFSW5_06750</name>
</gene>
<proteinExistence type="inferred from homology"/>
<name>A0ABW5QV48_9BACL</name>
<comment type="similarity">
    <text evidence="1">Belongs to the AHA1 family.</text>
</comment>
<dbReference type="InterPro" id="IPR023393">
    <property type="entry name" value="START-like_dom_sf"/>
</dbReference>
<dbReference type="Pfam" id="PF08327">
    <property type="entry name" value="AHSA1"/>
    <property type="match status" value="1"/>
</dbReference>
<evidence type="ECO:0000313" key="3">
    <source>
        <dbReference type="EMBL" id="MFD2659965.1"/>
    </source>
</evidence>
<dbReference type="Proteomes" id="UP001597493">
    <property type="component" value="Unassembled WGS sequence"/>
</dbReference>
<dbReference type="SUPFAM" id="SSF55961">
    <property type="entry name" value="Bet v1-like"/>
    <property type="match status" value="1"/>
</dbReference>